<evidence type="ECO:0000313" key="1">
    <source>
        <dbReference type="EMBL" id="MCB5409990.1"/>
    </source>
</evidence>
<reference evidence="1 2" key="1">
    <citation type="submission" date="2020-07" db="EMBL/GenBank/DDBJ databases">
        <title>Pseudogemmobacter sp. nov., isolated from poultry manure in Taiwan.</title>
        <authorList>
            <person name="Lin S.-Y."/>
            <person name="Tang Y.-S."/>
            <person name="Young C.-C."/>
        </authorList>
    </citation>
    <scope>NUCLEOTIDE SEQUENCE [LARGE SCALE GENOMIC DNA]</scope>
    <source>
        <strain evidence="1 2">CC-YST710</strain>
    </source>
</reference>
<gene>
    <name evidence="1" type="ORF">H0485_08255</name>
</gene>
<evidence type="ECO:0000313" key="2">
    <source>
        <dbReference type="Proteomes" id="UP001198571"/>
    </source>
</evidence>
<organism evidence="1 2">
    <name type="scientific">Pseudogemmobacter faecipullorum</name>
    <dbReference type="NCBI Taxonomy" id="2755041"/>
    <lineage>
        <taxon>Bacteria</taxon>
        <taxon>Pseudomonadati</taxon>
        <taxon>Pseudomonadota</taxon>
        <taxon>Alphaproteobacteria</taxon>
        <taxon>Rhodobacterales</taxon>
        <taxon>Paracoccaceae</taxon>
        <taxon>Pseudogemmobacter</taxon>
    </lineage>
</organism>
<dbReference type="EMBL" id="JACDXX010000006">
    <property type="protein sequence ID" value="MCB5409990.1"/>
    <property type="molecule type" value="Genomic_DNA"/>
</dbReference>
<protein>
    <submittedName>
        <fullName evidence="1">DUF3445 domain-containing protein</fullName>
    </submittedName>
</protein>
<proteinExistence type="predicted"/>
<name>A0ABS8CKT7_9RHOB</name>
<dbReference type="InterPro" id="IPR021848">
    <property type="entry name" value="HODM_asu-like"/>
</dbReference>
<dbReference type="Pfam" id="PF11927">
    <property type="entry name" value="HODM_asu-like"/>
    <property type="match status" value="1"/>
</dbReference>
<dbReference type="RefSeq" id="WP_226934897.1">
    <property type="nucleotide sequence ID" value="NZ_JACDXX010000006.1"/>
</dbReference>
<sequence length="249" mass="27870">MDPRLRRLPGVLPLGDDSWISRDEAYAGQMARRDQLIAERPDKVHALLPAGRAGAEELYDLVLARLHQDPGYRFDGADILRPDGVTVTPDRAEPLLSLGRLIQEDLCLMQAGEAEHYLSGAVLCFPAGWTLAQKIGRPLLGIHVPVPEYDERLARGVQRLFDAIRPEQPLWRMNFLAYDNPELHQPRAEGVARPPRRNHDYVRCEKQVLLRLPQSRAVVFAIHSYIVTTASLPAGARAELLALDIAHHG</sequence>
<keyword evidence="2" id="KW-1185">Reference proteome</keyword>
<dbReference type="Proteomes" id="UP001198571">
    <property type="component" value="Unassembled WGS sequence"/>
</dbReference>
<comment type="caution">
    <text evidence="1">The sequence shown here is derived from an EMBL/GenBank/DDBJ whole genome shotgun (WGS) entry which is preliminary data.</text>
</comment>
<accession>A0ABS8CKT7</accession>